<keyword evidence="5" id="KW-1185">Reference proteome</keyword>
<comment type="caution">
    <text evidence="4">The sequence shown here is derived from an EMBL/GenBank/DDBJ whole genome shotgun (WGS) entry which is preliminary data.</text>
</comment>
<dbReference type="Proteomes" id="UP000230002">
    <property type="component" value="Unassembled WGS sequence"/>
</dbReference>
<evidence type="ECO:0000313" key="4">
    <source>
        <dbReference type="EMBL" id="PIL24649.1"/>
    </source>
</evidence>
<dbReference type="PROSITE" id="PS50053">
    <property type="entry name" value="UBIQUITIN_2"/>
    <property type="match status" value="1"/>
</dbReference>
<dbReference type="EMBL" id="AYKW01000056">
    <property type="protein sequence ID" value="PIL24649.1"/>
    <property type="molecule type" value="Genomic_DNA"/>
</dbReference>
<feature type="domain" description="Ubiquitin-like" evidence="2">
    <location>
        <begin position="6"/>
        <end position="77"/>
    </location>
</feature>
<evidence type="ECO:0000256" key="1">
    <source>
        <dbReference type="SAM" id="MobiDB-lite"/>
    </source>
</evidence>
<evidence type="ECO:0000259" key="2">
    <source>
        <dbReference type="PROSITE" id="PS50053"/>
    </source>
</evidence>
<accession>A0A2G8RT12</accession>
<feature type="compositionally biased region" description="Basic and acidic residues" evidence="1">
    <location>
        <begin position="310"/>
        <end position="323"/>
    </location>
</feature>
<dbReference type="SMART" id="SM00213">
    <property type="entry name" value="UBQ"/>
    <property type="match status" value="1"/>
</dbReference>
<name>A0A2G8RT12_9APHY</name>
<sequence length="330" mass="36324">MESENASINLTFTHRGTTHPLSLLPDATLAYLHDRLEELTSVPPENQKLLYKGKKTVGSAASISEAGLKDGMKVQLIGATAEELGGLKATESEHQRKERILRERAQKAPVKARATGPSSLAASDAAYTFQRIEPLPHLPNPDAARALLTKLANDPAVRHVMARHRFAVGVLTELAPHEQPHLLGLNVNAGQAIKLRLRTDAYDGFRLYKDVRRVLCHELTHNVWGDHDNNFKELNSQLNRDVAEFERARATGAHILSGRRPEFSHAGSALEAEAQEYVFGGAYTLGGTGTSDLGDSPEERRRKVLEATMNRLREEEKELEDRCGTAAGHS</sequence>
<dbReference type="SUPFAM" id="SSF54236">
    <property type="entry name" value="Ubiquitin-like"/>
    <property type="match status" value="1"/>
</dbReference>
<organism evidence="4 5">
    <name type="scientific">Ganoderma sinense ZZ0214-1</name>
    <dbReference type="NCBI Taxonomy" id="1077348"/>
    <lineage>
        <taxon>Eukaryota</taxon>
        <taxon>Fungi</taxon>
        <taxon>Dikarya</taxon>
        <taxon>Basidiomycota</taxon>
        <taxon>Agaricomycotina</taxon>
        <taxon>Agaricomycetes</taxon>
        <taxon>Polyporales</taxon>
        <taxon>Polyporaceae</taxon>
        <taxon>Ganoderma</taxon>
    </lineage>
</organism>
<reference evidence="4 5" key="1">
    <citation type="journal article" date="2015" name="Sci. Rep.">
        <title>Chromosome-level genome map provides insights into diverse defense mechanisms in the medicinal fungus Ganoderma sinense.</title>
        <authorList>
            <person name="Zhu Y."/>
            <person name="Xu J."/>
            <person name="Sun C."/>
            <person name="Zhou S."/>
            <person name="Xu H."/>
            <person name="Nelson D.R."/>
            <person name="Qian J."/>
            <person name="Song J."/>
            <person name="Luo H."/>
            <person name="Xiang L."/>
            <person name="Li Y."/>
            <person name="Xu Z."/>
            <person name="Ji A."/>
            <person name="Wang L."/>
            <person name="Lu S."/>
            <person name="Hayward A."/>
            <person name="Sun W."/>
            <person name="Li X."/>
            <person name="Schwartz D.C."/>
            <person name="Wang Y."/>
            <person name="Chen S."/>
        </authorList>
    </citation>
    <scope>NUCLEOTIDE SEQUENCE [LARGE SCALE GENOMIC DNA]</scope>
    <source>
        <strain evidence="4 5">ZZ0214-1</strain>
    </source>
</reference>
<dbReference type="InterPro" id="IPR029071">
    <property type="entry name" value="Ubiquitin-like_domsf"/>
</dbReference>
<dbReference type="OrthoDB" id="49605at2759"/>
<feature type="region of interest" description="Disordered" evidence="1">
    <location>
        <begin position="310"/>
        <end position="330"/>
    </location>
</feature>
<dbReference type="InterPro" id="IPR000626">
    <property type="entry name" value="Ubiquitin-like_dom"/>
</dbReference>
<dbReference type="PROSITE" id="PS51397">
    <property type="entry name" value="WLM"/>
    <property type="match status" value="1"/>
</dbReference>
<dbReference type="GO" id="GO:0070628">
    <property type="term" value="F:proteasome binding"/>
    <property type="evidence" value="ECO:0007669"/>
    <property type="project" value="TreeGrafter"/>
</dbReference>
<protein>
    <recommendedName>
        <fullName evidence="6">WLM domain-containing protein</fullName>
    </recommendedName>
</protein>
<dbReference type="InterPro" id="IPR013536">
    <property type="entry name" value="WLM_dom"/>
</dbReference>
<dbReference type="PANTHER" id="PTHR47795:SF1">
    <property type="entry name" value="DNA-DEPENDENT METALLOPROTEASE WSS1 HOMOLOG 2"/>
    <property type="match status" value="1"/>
</dbReference>
<evidence type="ECO:0000259" key="3">
    <source>
        <dbReference type="PROSITE" id="PS51397"/>
    </source>
</evidence>
<proteinExistence type="predicted"/>
<dbReference type="AlphaFoldDB" id="A0A2G8RT12"/>
<dbReference type="STRING" id="1077348.A0A2G8RT12"/>
<evidence type="ECO:0000313" key="5">
    <source>
        <dbReference type="Proteomes" id="UP000230002"/>
    </source>
</evidence>
<dbReference type="Pfam" id="PF08325">
    <property type="entry name" value="WLM"/>
    <property type="match status" value="1"/>
</dbReference>
<gene>
    <name evidence="4" type="ORF">GSI_12533</name>
</gene>
<evidence type="ECO:0008006" key="6">
    <source>
        <dbReference type="Google" id="ProtNLM"/>
    </source>
</evidence>
<dbReference type="Gene3D" id="3.10.20.90">
    <property type="entry name" value="Phosphatidylinositol 3-kinase Catalytic Subunit, Chain A, domain 1"/>
    <property type="match status" value="1"/>
</dbReference>
<dbReference type="PANTHER" id="PTHR47795">
    <property type="entry name" value="UBIQUITIN AND WLM DOMAIN-CONTAINING METALLOPROTEASE SPCC1442.07C"/>
    <property type="match status" value="1"/>
</dbReference>
<dbReference type="Pfam" id="PF00240">
    <property type="entry name" value="ubiquitin"/>
    <property type="match status" value="1"/>
</dbReference>
<feature type="domain" description="WLM" evidence="3">
    <location>
        <begin position="120"/>
        <end position="313"/>
    </location>
</feature>